<dbReference type="NCBIfam" id="NF038209">
    <property type="entry name" value="mft_etfA"/>
    <property type="match status" value="1"/>
</dbReference>
<dbReference type="InterPro" id="IPR029035">
    <property type="entry name" value="DHS-like_NAD/FAD-binding_dom"/>
</dbReference>
<dbReference type="GO" id="GO:0009055">
    <property type="term" value="F:electron transfer activity"/>
    <property type="evidence" value="ECO:0007669"/>
    <property type="project" value="InterPro"/>
</dbReference>
<feature type="domain" description="Electron transfer flavoprotein alpha subunit C-terminal" evidence="1">
    <location>
        <begin position="190"/>
        <end position="277"/>
    </location>
</feature>
<dbReference type="Proteomes" id="UP000319213">
    <property type="component" value="Unassembled WGS sequence"/>
</dbReference>
<dbReference type="InterPro" id="IPR014731">
    <property type="entry name" value="ETF_asu_C"/>
</dbReference>
<dbReference type="EMBL" id="VFPQ01000001">
    <property type="protein sequence ID" value="TQM75170.1"/>
    <property type="molecule type" value="Genomic_DNA"/>
</dbReference>
<dbReference type="AlphaFoldDB" id="A0A543IX69"/>
<dbReference type="Gene3D" id="3.40.50.1220">
    <property type="entry name" value="TPP-binding domain"/>
    <property type="match status" value="1"/>
</dbReference>
<dbReference type="InterPro" id="IPR014729">
    <property type="entry name" value="Rossmann-like_a/b/a_fold"/>
</dbReference>
<dbReference type="PANTHER" id="PTHR43153:SF1">
    <property type="entry name" value="ELECTRON TRANSFER FLAVOPROTEIN SUBUNIT ALPHA, MITOCHONDRIAL"/>
    <property type="match status" value="1"/>
</dbReference>
<dbReference type="PANTHER" id="PTHR43153">
    <property type="entry name" value="ELECTRON TRANSFER FLAVOPROTEIN ALPHA"/>
    <property type="match status" value="1"/>
</dbReference>
<comment type="caution">
    <text evidence="2">The sequence shown here is derived from an EMBL/GenBank/DDBJ whole genome shotgun (WGS) entry which is preliminary data.</text>
</comment>
<organism evidence="2 3">
    <name type="scientific">Thermopolyspora flexuosa</name>
    <dbReference type="NCBI Taxonomy" id="103836"/>
    <lineage>
        <taxon>Bacteria</taxon>
        <taxon>Bacillati</taxon>
        <taxon>Actinomycetota</taxon>
        <taxon>Actinomycetes</taxon>
        <taxon>Streptosporangiales</taxon>
        <taxon>Streptosporangiaceae</taxon>
        <taxon>Thermopolyspora</taxon>
    </lineage>
</organism>
<dbReference type="InterPro" id="IPR001308">
    <property type="entry name" value="ETF_a/FixB"/>
</dbReference>
<gene>
    <name evidence="2" type="ORF">FHX40_1871</name>
</gene>
<evidence type="ECO:0000259" key="1">
    <source>
        <dbReference type="Pfam" id="PF00766"/>
    </source>
</evidence>
<dbReference type="GO" id="GO:0050660">
    <property type="term" value="F:flavin adenine dinucleotide binding"/>
    <property type="evidence" value="ECO:0007669"/>
    <property type="project" value="InterPro"/>
</dbReference>
<evidence type="ECO:0000313" key="3">
    <source>
        <dbReference type="Proteomes" id="UP000319213"/>
    </source>
</evidence>
<dbReference type="Pfam" id="PF00766">
    <property type="entry name" value="ETF_alpha"/>
    <property type="match status" value="1"/>
</dbReference>
<proteinExistence type="predicted"/>
<dbReference type="OrthoDB" id="9770286at2"/>
<keyword evidence="3" id="KW-1185">Reference proteome</keyword>
<dbReference type="RefSeq" id="WP_142259235.1">
    <property type="nucleotide sequence ID" value="NZ_BMPV01000007.1"/>
</dbReference>
<dbReference type="GO" id="GO:0033539">
    <property type="term" value="P:fatty acid beta-oxidation using acyl-CoA dehydrogenase"/>
    <property type="evidence" value="ECO:0007669"/>
    <property type="project" value="TreeGrafter"/>
</dbReference>
<accession>A0A543IX69</accession>
<dbReference type="SUPFAM" id="SSF52467">
    <property type="entry name" value="DHS-like NAD/FAD-binding domain"/>
    <property type="match status" value="1"/>
</dbReference>
<dbReference type="SUPFAM" id="SSF52402">
    <property type="entry name" value="Adenine nucleotide alpha hydrolases-like"/>
    <property type="match status" value="1"/>
</dbReference>
<reference evidence="2 3" key="1">
    <citation type="submission" date="2019-06" db="EMBL/GenBank/DDBJ databases">
        <title>Sequencing the genomes of 1000 actinobacteria strains.</title>
        <authorList>
            <person name="Klenk H.-P."/>
        </authorList>
    </citation>
    <scope>NUCLEOTIDE SEQUENCE [LARGE SCALE GENOMIC DNA]</scope>
    <source>
        <strain evidence="2 3">DSM 43186</strain>
    </source>
</reference>
<evidence type="ECO:0000313" key="2">
    <source>
        <dbReference type="EMBL" id="TQM75170.1"/>
    </source>
</evidence>
<name>A0A543IX69_9ACTN</name>
<sequence length="337" mass="33783">MSARTAPAGRPVAVVVARDGALPAGADEAVAEAGGAALVVGSGAERAAKELTAAELAWWCDTGAAVRFGPLAEALAPVLAEAPLVVLPASPDGRDLAPRLAAALGRALLAQAIRAEWTGAEVRAELARLDDRLLVPATVAGPAVVTLVPGSRTATPVTDGRVTPLELGPVPERPDVELLEVLEPDVATMDLAEAKRVLGAGAGLVPPSSDEAEARAVLDLLARVGARLGASTGATRVVTDAGWVGHDRQIGTTGVAIDPDLYIAFGVSGASQHTGGLGSPRHVVSVNTDPHCPMTAMADLGLVTDARALLVELARRLGVAVPEAVAGAGAGKRAADA</sequence>
<protein>
    <submittedName>
        <fullName evidence="2">Electron transfer flavoprotein alpha subunit apoprotein</fullName>
    </submittedName>
</protein>
<dbReference type="Gene3D" id="3.40.50.620">
    <property type="entry name" value="HUPs"/>
    <property type="match status" value="1"/>
</dbReference>